<gene>
    <name evidence="1" type="ORF">K1T71_013051</name>
</gene>
<dbReference type="EMBL" id="CM034410">
    <property type="protein sequence ID" value="KAJ0171501.1"/>
    <property type="molecule type" value="Genomic_DNA"/>
</dbReference>
<proteinExistence type="predicted"/>
<dbReference type="Proteomes" id="UP000824533">
    <property type="component" value="Linkage Group LG24"/>
</dbReference>
<evidence type="ECO:0000313" key="1">
    <source>
        <dbReference type="EMBL" id="KAJ0171501.1"/>
    </source>
</evidence>
<reference evidence="1 2" key="1">
    <citation type="journal article" date="2021" name="Front. Genet.">
        <title>Chromosome-Level Genome Assembly Reveals Significant Gene Expansion in the Toll and IMD Signaling Pathways of Dendrolimus kikuchii.</title>
        <authorList>
            <person name="Zhou J."/>
            <person name="Wu P."/>
            <person name="Xiong Z."/>
            <person name="Liu N."/>
            <person name="Zhao N."/>
            <person name="Ji M."/>
            <person name="Qiu Y."/>
            <person name="Yang B."/>
        </authorList>
    </citation>
    <scope>NUCLEOTIDE SEQUENCE [LARGE SCALE GENOMIC DNA]</scope>
    <source>
        <strain evidence="1">Ann1</strain>
    </source>
</reference>
<evidence type="ECO:0000313" key="2">
    <source>
        <dbReference type="Proteomes" id="UP000824533"/>
    </source>
</evidence>
<comment type="caution">
    <text evidence="1">The sequence shown here is derived from an EMBL/GenBank/DDBJ whole genome shotgun (WGS) entry which is preliminary data.</text>
</comment>
<name>A0ACC1CJ35_9NEOP</name>
<organism evidence="1 2">
    <name type="scientific">Dendrolimus kikuchii</name>
    <dbReference type="NCBI Taxonomy" id="765133"/>
    <lineage>
        <taxon>Eukaryota</taxon>
        <taxon>Metazoa</taxon>
        <taxon>Ecdysozoa</taxon>
        <taxon>Arthropoda</taxon>
        <taxon>Hexapoda</taxon>
        <taxon>Insecta</taxon>
        <taxon>Pterygota</taxon>
        <taxon>Neoptera</taxon>
        <taxon>Endopterygota</taxon>
        <taxon>Lepidoptera</taxon>
        <taxon>Glossata</taxon>
        <taxon>Ditrysia</taxon>
        <taxon>Bombycoidea</taxon>
        <taxon>Lasiocampidae</taxon>
        <taxon>Dendrolimus</taxon>
    </lineage>
</organism>
<accession>A0ACC1CJ35</accession>
<keyword evidence="2" id="KW-1185">Reference proteome</keyword>
<sequence>MKKRRKLPTFITLLAEIMAIEVELTEEQQTLPLEEYEKEIATKKQTKQKPTKDVAKNNTIKNVDKRNAQARDNMNNKPVDKNKNGRSPKAGGKTDVCGNSLVEDHFNDKEVKHDASPHSDESWEKDFEVDDVVQKG</sequence>
<protein>
    <submittedName>
        <fullName evidence="1">Uncharacterized protein</fullName>
    </submittedName>
</protein>